<feature type="compositionally biased region" description="Basic and acidic residues" evidence="1">
    <location>
        <begin position="54"/>
        <end position="63"/>
    </location>
</feature>
<organism evidence="3">
    <name type="scientific">uncultured marine thaumarchaeote KM3_04_H06</name>
    <dbReference type="NCBI Taxonomy" id="1455967"/>
    <lineage>
        <taxon>Archaea</taxon>
        <taxon>Nitrososphaerota</taxon>
        <taxon>environmental samples</taxon>
    </lineage>
</organism>
<evidence type="ECO:0000259" key="2">
    <source>
        <dbReference type="PROSITE" id="PS00028"/>
    </source>
</evidence>
<accession>A0A075G2B8</accession>
<reference evidence="3" key="1">
    <citation type="journal article" date="2014" name="Genome Biol. Evol.">
        <title>Pangenome evidence for extensive interdomain horizontal transfer affecting lineage core and shell genes in uncultured planktonic thaumarchaeota and euryarchaeota.</title>
        <authorList>
            <person name="Deschamps P."/>
            <person name="Zivanovic Y."/>
            <person name="Moreira D."/>
            <person name="Rodriguez-Valera F."/>
            <person name="Lopez-Garcia P."/>
        </authorList>
    </citation>
    <scope>NUCLEOTIDE SEQUENCE</scope>
</reference>
<feature type="compositionally biased region" description="Basic and acidic residues" evidence="1">
    <location>
        <begin position="23"/>
        <end position="34"/>
    </location>
</feature>
<feature type="compositionally biased region" description="Polar residues" evidence="1">
    <location>
        <begin position="38"/>
        <end position="52"/>
    </location>
</feature>
<protein>
    <recommendedName>
        <fullName evidence="2">C2H2-type domain-containing protein</fullName>
    </recommendedName>
</protein>
<evidence type="ECO:0000313" key="3">
    <source>
        <dbReference type="EMBL" id="AIE98230.1"/>
    </source>
</evidence>
<sequence length="63" mass="7254">MGFFSRDDSKTKCKKCDLEFPSHDRLERHTEKAHPKSSRSQTKKNTWGITKTKNSKDRNVGSG</sequence>
<dbReference type="InterPro" id="IPR013087">
    <property type="entry name" value="Znf_C2H2_type"/>
</dbReference>
<feature type="region of interest" description="Disordered" evidence="1">
    <location>
        <begin position="23"/>
        <end position="63"/>
    </location>
</feature>
<proteinExistence type="predicted"/>
<dbReference type="PROSITE" id="PS00028">
    <property type="entry name" value="ZINC_FINGER_C2H2_1"/>
    <property type="match status" value="1"/>
</dbReference>
<name>A0A075G2B8_9ARCH</name>
<evidence type="ECO:0000256" key="1">
    <source>
        <dbReference type="SAM" id="MobiDB-lite"/>
    </source>
</evidence>
<dbReference type="AlphaFoldDB" id="A0A075G2B8"/>
<feature type="domain" description="C2H2-type" evidence="2">
    <location>
        <begin position="13"/>
        <end position="34"/>
    </location>
</feature>
<dbReference type="EMBL" id="KF900530">
    <property type="protein sequence ID" value="AIE98230.1"/>
    <property type="molecule type" value="Genomic_DNA"/>
</dbReference>